<dbReference type="KEGG" id="ssyi:EKG83_13985"/>
<sequence length="708" mass="74815">MTGAGVRRVRRWTAVFAWIGGVVFAVQLAAAGGAVGAVVAGVVAGVLGTWVLRPGHDGVGLVLAEVAAITAGVLVLPGPQPVLGFLFGATVRRALVDGADRFPAKATCAVAGYLVGIGASVALGPGPTATELVPALLPLVGLVVGSASLYETTRAVHLAEATLRRLDEATRTTAAVVRASPVGLVLLDGDGRPELFNDRAADLLGWDGTGAVPCPHGPDITRCGDGCRGKAGEPVEVRLDRADTAASLTLHPVDLDPGTRSGRLLVAVADSTARQVREDVLRERADHDELTGLVGRRRFLELVDRALAADQGPVGLLLVDLDRFKEVNDLEGHRAGDRRLVAAARRLRAATGADGVVARLGGDEFAVLTTARDDRSRLAERLLTALATPSADPADSHVIRASIGVAVSHGGGTTSTDLLHDADIAMYVAKREGGGRVRLFEPAMGEEVLVKQKDKVDLRDALTRRQLVLHYQPIIDAASGRASHAEALVRWAHPTRGLLGPDKFIGLAEETGLIVPLGVHVLRTACLRAVRWRRDGRRLGVAVNVSPGQLSGEVFPREVAELLSATGLAPADLTVEVTEAVWADETAMRVLMAVRELGVRIALDDFGTGYSSLSYLRRYPFDLVKIDKSFTAGLGGDPRNEGVVRCIIGLAAVLGARTVAEGVETEAQADWLRREGCDYLQGYLFGRPDLLENWRPELLADPVPLPHS</sequence>
<feature type="transmembrane region" description="Helical" evidence="1">
    <location>
        <begin position="59"/>
        <end position="77"/>
    </location>
</feature>
<dbReference type="InterPro" id="IPR052155">
    <property type="entry name" value="Biofilm_reg_signaling"/>
</dbReference>
<dbReference type="InterPro" id="IPR029787">
    <property type="entry name" value="Nucleotide_cyclase"/>
</dbReference>
<dbReference type="OrthoDB" id="23692at2"/>
<dbReference type="SUPFAM" id="SSF55073">
    <property type="entry name" value="Nucleotide cyclase"/>
    <property type="match status" value="1"/>
</dbReference>
<dbReference type="Gene3D" id="3.20.20.450">
    <property type="entry name" value="EAL domain"/>
    <property type="match status" value="1"/>
</dbReference>
<dbReference type="SMART" id="SM00267">
    <property type="entry name" value="GGDEF"/>
    <property type="match status" value="1"/>
</dbReference>
<keyword evidence="1" id="KW-0812">Transmembrane</keyword>
<accession>A0A5Q0GY66</accession>
<dbReference type="Pfam" id="PF00990">
    <property type="entry name" value="GGDEF"/>
    <property type="match status" value="1"/>
</dbReference>
<feature type="domain" description="EAL" evidence="2">
    <location>
        <begin position="451"/>
        <end position="702"/>
    </location>
</feature>
<dbReference type="Pfam" id="PF00563">
    <property type="entry name" value="EAL"/>
    <property type="match status" value="1"/>
</dbReference>
<dbReference type="Proteomes" id="UP000325787">
    <property type="component" value="Chromosome"/>
</dbReference>
<dbReference type="SUPFAM" id="SSF55785">
    <property type="entry name" value="PYP-like sensor domain (PAS domain)"/>
    <property type="match status" value="1"/>
</dbReference>
<dbReference type="CDD" id="cd01949">
    <property type="entry name" value="GGDEF"/>
    <property type="match status" value="1"/>
</dbReference>
<dbReference type="InterPro" id="IPR043128">
    <property type="entry name" value="Rev_trsase/Diguanyl_cyclase"/>
</dbReference>
<evidence type="ECO:0000259" key="2">
    <source>
        <dbReference type="PROSITE" id="PS50883"/>
    </source>
</evidence>
<feature type="transmembrane region" description="Helical" evidence="1">
    <location>
        <begin position="12"/>
        <end position="29"/>
    </location>
</feature>
<keyword evidence="1" id="KW-1133">Transmembrane helix</keyword>
<dbReference type="PROSITE" id="PS50883">
    <property type="entry name" value="EAL"/>
    <property type="match status" value="1"/>
</dbReference>
<name>A0A5Q0GY66_SACSY</name>
<dbReference type="EMBL" id="CP034550">
    <property type="protein sequence ID" value="QFZ18444.1"/>
    <property type="molecule type" value="Genomic_DNA"/>
</dbReference>
<dbReference type="SUPFAM" id="SSF141868">
    <property type="entry name" value="EAL domain-like"/>
    <property type="match status" value="1"/>
</dbReference>
<evidence type="ECO:0000259" key="3">
    <source>
        <dbReference type="PROSITE" id="PS50887"/>
    </source>
</evidence>
<organism evidence="4 5">
    <name type="scientific">Saccharothrix syringae</name>
    <name type="common">Nocardiopsis syringae</name>
    <dbReference type="NCBI Taxonomy" id="103733"/>
    <lineage>
        <taxon>Bacteria</taxon>
        <taxon>Bacillati</taxon>
        <taxon>Actinomycetota</taxon>
        <taxon>Actinomycetes</taxon>
        <taxon>Pseudonocardiales</taxon>
        <taxon>Pseudonocardiaceae</taxon>
        <taxon>Saccharothrix</taxon>
    </lineage>
</organism>
<dbReference type="InterPro" id="IPR000160">
    <property type="entry name" value="GGDEF_dom"/>
</dbReference>
<protein>
    <submittedName>
        <fullName evidence="4">Phosphodiesterase</fullName>
    </submittedName>
</protein>
<reference evidence="5" key="1">
    <citation type="journal article" date="2021" name="Curr. Microbiol.">
        <title>Complete genome of nocamycin-producing strain Saccharothrix syringae NRRL B-16468 reveals the biosynthetic potential for secondary metabolites.</title>
        <authorList>
            <person name="Mo X."/>
            <person name="Yang S."/>
        </authorList>
    </citation>
    <scope>NUCLEOTIDE SEQUENCE [LARGE SCALE GENOMIC DNA]</scope>
    <source>
        <strain evidence="5">ATCC 51364 / DSM 43886 / JCM 6844 / KCTC 9398 / NBRC 14523 / NRRL B-16468 / INA 2240</strain>
    </source>
</reference>
<dbReference type="Pfam" id="PF13188">
    <property type="entry name" value="PAS_8"/>
    <property type="match status" value="1"/>
</dbReference>
<dbReference type="PANTHER" id="PTHR44757">
    <property type="entry name" value="DIGUANYLATE CYCLASE DGCP"/>
    <property type="match status" value="1"/>
</dbReference>
<evidence type="ECO:0000256" key="1">
    <source>
        <dbReference type="SAM" id="Phobius"/>
    </source>
</evidence>
<dbReference type="InterPro" id="IPR000014">
    <property type="entry name" value="PAS"/>
</dbReference>
<evidence type="ECO:0000313" key="4">
    <source>
        <dbReference type="EMBL" id="QFZ18444.1"/>
    </source>
</evidence>
<dbReference type="SMART" id="SM00052">
    <property type="entry name" value="EAL"/>
    <property type="match status" value="1"/>
</dbReference>
<dbReference type="PANTHER" id="PTHR44757:SF2">
    <property type="entry name" value="BIOFILM ARCHITECTURE MAINTENANCE PROTEIN MBAA"/>
    <property type="match status" value="1"/>
</dbReference>
<dbReference type="InterPro" id="IPR035919">
    <property type="entry name" value="EAL_sf"/>
</dbReference>
<evidence type="ECO:0000313" key="5">
    <source>
        <dbReference type="Proteomes" id="UP000325787"/>
    </source>
</evidence>
<dbReference type="InterPro" id="IPR001633">
    <property type="entry name" value="EAL_dom"/>
</dbReference>
<dbReference type="CDD" id="cd01948">
    <property type="entry name" value="EAL"/>
    <property type="match status" value="1"/>
</dbReference>
<dbReference type="Gene3D" id="3.30.70.270">
    <property type="match status" value="1"/>
</dbReference>
<dbReference type="RefSeq" id="WP_153278070.1">
    <property type="nucleotide sequence ID" value="NZ_CP034550.1"/>
</dbReference>
<dbReference type="NCBIfam" id="TIGR00254">
    <property type="entry name" value="GGDEF"/>
    <property type="match status" value="1"/>
</dbReference>
<proteinExistence type="predicted"/>
<dbReference type="InterPro" id="IPR035965">
    <property type="entry name" value="PAS-like_dom_sf"/>
</dbReference>
<dbReference type="PROSITE" id="PS50887">
    <property type="entry name" value="GGDEF"/>
    <property type="match status" value="1"/>
</dbReference>
<gene>
    <name evidence="4" type="ORF">EKG83_13985</name>
</gene>
<dbReference type="AlphaFoldDB" id="A0A5Q0GY66"/>
<keyword evidence="1" id="KW-0472">Membrane</keyword>
<feature type="domain" description="GGDEF" evidence="3">
    <location>
        <begin position="312"/>
        <end position="442"/>
    </location>
</feature>
<keyword evidence="5" id="KW-1185">Reference proteome</keyword>